<reference evidence="4" key="1">
    <citation type="journal article" date="2018" name="Gigascience">
        <title>Genome assembly of the Pink Ipe (Handroanthus impetiginosus, Bignoniaceae), a highly valued, ecologically keystone Neotropical timber forest tree.</title>
        <authorList>
            <person name="Silva-Junior O.B."/>
            <person name="Grattapaglia D."/>
            <person name="Novaes E."/>
            <person name="Collevatti R.G."/>
        </authorList>
    </citation>
    <scope>NUCLEOTIDE SEQUENCE [LARGE SCALE GENOMIC DNA]</scope>
    <source>
        <strain evidence="4">cv. UFG-1</strain>
    </source>
</reference>
<dbReference type="Pfam" id="PF14244">
    <property type="entry name" value="Retrotran_gag_3"/>
    <property type="match status" value="1"/>
</dbReference>
<evidence type="ECO:0000313" key="4">
    <source>
        <dbReference type="Proteomes" id="UP000231279"/>
    </source>
</evidence>
<sequence length="265" mass="28808">MASENKATLGTTVKLNGQNYILWSQAFKLFLGSQNKLAHILSSPPDKNDSNGSNARSLTDYFASLKGVADEILLYHPLGCDLQTQQSQWNEFLVAKFLSGLDPSLRPCSRSFSLSRVLRVATVGPSGPLSPLNTENSAMAVRGRGRGSSHGHEGQGGRGRSSTESKGTRYYTYCGRTNHVSKKCWVKFGKPDWANTVTESSQPELDVVTLSRAEYEKLVHCDAVHSRVPSVSSSAVASTTMDAFAASHDLFYITITFSIIISNPP</sequence>
<dbReference type="AlphaFoldDB" id="A0A2G9H381"/>
<protein>
    <recommendedName>
        <fullName evidence="2">Retrotransposon Copia-like N-terminal domain-containing protein</fullName>
    </recommendedName>
</protein>
<name>A0A2G9H381_9LAMI</name>
<accession>A0A2G9H381</accession>
<gene>
    <name evidence="3" type="ORF">CDL12_15397</name>
</gene>
<feature type="domain" description="Retrotransposon Copia-like N-terminal" evidence="2">
    <location>
        <begin position="3"/>
        <end position="40"/>
    </location>
</feature>
<organism evidence="3 4">
    <name type="scientific">Handroanthus impetiginosus</name>
    <dbReference type="NCBI Taxonomy" id="429701"/>
    <lineage>
        <taxon>Eukaryota</taxon>
        <taxon>Viridiplantae</taxon>
        <taxon>Streptophyta</taxon>
        <taxon>Embryophyta</taxon>
        <taxon>Tracheophyta</taxon>
        <taxon>Spermatophyta</taxon>
        <taxon>Magnoliopsida</taxon>
        <taxon>eudicotyledons</taxon>
        <taxon>Gunneridae</taxon>
        <taxon>Pentapetalae</taxon>
        <taxon>asterids</taxon>
        <taxon>lamiids</taxon>
        <taxon>Lamiales</taxon>
        <taxon>Bignoniaceae</taxon>
        <taxon>Crescentiina</taxon>
        <taxon>Tabebuia alliance</taxon>
        <taxon>Handroanthus</taxon>
    </lineage>
</organism>
<dbReference type="Proteomes" id="UP000231279">
    <property type="component" value="Unassembled WGS sequence"/>
</dbReference>
<keyword evidence="4" id="KW-1185">Reference proteome</keyword>
<comment type="caution">
    <text evidence="3">The sequence shown here is derived from an EMBL/GenBank/DDBJ whole genome shotgun (WGS) entry which is preliminary data.</text>
</comment>
<proteinExistence type="predicted"/>
<dbReference type="EMBL" id="NKXS01002822">
    <property type="protein sequence ID" value="PIN11994.1"/>
    <property type="molecule type" value="Genomic_DNA"/>
</dbReference>
<dbReference type="InterPro" id="IPR029472">
    <property type="entry name" value="Copia-like_N"/>
</dbReference>
<evidence type="ECO:0000313" key="3">
    <source>
        <dbReference type="EMBL" id="PIN11994.1"/>
    </source>
</evidence>
<dbReference type="OrthoDB" id="899412at2759"/>
<feature type="region of interest" description="Disordered" evidence="1">
    <location>
        <begin position="142"/>
        <end position="165"/>
    </location>
</feature>
<feature type="compositionally biased region" description="Basic and acidic residues" evidence="1">
    <location>
        <begin position="150"/>
        <end position="165"/>
    </location>
</feature>
<evidence type="ECO:0000259" key="2">
    <source>
        <dbReference type="Pfam" id="PF14244"/>
    </source>
</evidence>
<evidence type="ECO:0000256" key="1">
    <source>
        <dbReference type="SAM" id="MobiDB-lite"/>
    </source>
</evidence>